<keyword evidence="3" id="KW-1185">Reference proteome</keyword>
<sequence>MRESEVKLSDDRQMLGVHSVCEAVAVAIEYGIISDDQILGKLLTKDYPIG</sequence>
<proteinExistence type="predicted"/>
<evidence type="ECO:0000313" key="1">
    <source>
        <dbReference type="EMBL" id="AEE96792.1"/>
    </source>
</evidence>
<reference evidence="1 3" key="2">
    <citation type="journal article" date="2011" name="Stand. Genomic Sci.">
        <title>Complete genome sequence of Mahella australiensis type strain (50-1 BON).</title>
        <authorList>
            <person name="Sikorski J."/>
            <person name="Teshima H."/>
            <person name="Nolan M."/>
            <person name="Lucas S."/>
            <person name="Hammon N."/>
            <person name="Deshpande S."/>
            <person name="Cheng J.F."/>
            <person name="Pitluck S."/>
            <person name="Liolios K."/>
            <person name="Pagani I."/>
            <person name="Ivanova N."/>
            <person name="Huntemann M."/>
            <person name="Mavromatis K."/>
            <person name="Ovchinikova G."/>
            <person name="Pati A."/>
            <person name="Tapia R."/>
            <person name="Han C."/>
            <person name="Goodwin L."/>
            <person name="Chen A."/>
            <person name="Palaniappan K."/>
            <person name="Land M."/>
            <person name="Hauser L."/>
            <person name="Ngatchou-Djao O.D."/>
            <person name="Rohde M."/>
            <person name="Pukall R."/>
            <person name="Spring S."/>
            <person name="Abt B."/>
            <person name="Goker M."/>
            <person name="Detter J.C."/>
            <person name="Woyke T."/>
            <person name="Bristow J."/>
            <person name="Markowitz V."/>
            <person name="Hugenholtz P."/>
            <person name="Eisen J.A."/>
            <person name="Kyrpides N.C."/>
            <person name="Klenk H.P."/>
            <person name="Lapidus A."/>
        </authorList>
    </citation>
    <scope>NUCLEOTIDE SEQUENCE [LARGE SCALE GENOMIC DNA]</scope>
    <source>
        <strain evidence="1">50-1 BON</strain>
        <strain evidence="3">DSM 15567 / CIP 107919 / 50-1 BON</strain>
    </source>
</reference>
<evidence type="ECO:0000313" key="2">
    <source>
        <dbReference type="EMBL" id="AEE96802.1"/>
    </source>
</evidence>
<dbReference type="RefSeq" id="WP_013781221.1">
    <property type="nucleotide sequence ID" value="NC_015520.1"/>
</dbReference>
<protein>
    <submittedName>
        <fullName evidence="1">Uncharacterized protein</fullName>
    </submittedName>
</protein>
<dbReference type="Proteomes" id="UP000008457">
    <property type="component" value="Chromosome"/>
</dbReference>
<dbReference type="AlphaFoldDB" id="F3ZZ33"/>
<name>F3ZZ33_MAHA5</name>
<dbReference type="KEGG" id="mas:Mahau_1604"/>
<dbReference type="EMBL" id="CP002360">
    <property type="protein sequence ID" value="AEE96802.1"/>
    <property type="molecule type" value="Genomic_DNA"/>
</dbReference>
<dbReference type="EMBL" id="CP002360">
    <property type="protein sequence ID" value="AEE96792.1"/>
    <property type="molecule type" value="Genomic_DNA"/>
</dbReference>
<dbReference type="KEGG" id="mas:Mahau_1616"/>
<evidence type="ECO:0000313" key="3">
    <source>
        <dbReference type="Proteomes" id="UP000008457"/>
    </source>
</evidence>
<organism evidence="1 3">
    <name type="scientific">Mahella australiensis (strain DSM 15567 / CIP 107919 / 50-1 BON)</name>
    <dbReference type="NCBI Taxonomy" id="697281"/>
    <lineage>
        <taxon>Bacteria</taxon>
        <taxon>Bacillati</taxon>
        <taxon>Bacillota</taxon>
        <taxon>Clostridia</taxon>
        <taxon>Thermoanaerobacterales</taxon>
        <taxon>Thermoanaerobacterales Family IV. Incertae Sedis</taxon>
        <taxon>Mahella</taxon>
    </lineage>
</organism>
<reference evidence="3" key="1">
    <citation type="submission" date="2010-11" db="EMBL/GenBank/DDBJ databases">
        <title>The complete genome of Mahella australiensis DSM 15567.</title>
        <authorList>
            <consortium name="US DOE Joint Genome Institute (JGI-PGF)"/>
            <person name="Lucas S."/>
            <person name="Copeland A."/>
            <person name="Lapidus A."/>
            <person name="Bruce D."/>
            <person name="Goodwin L."/>
            <person name="Pitluck S."/>
            <person name="Kyrpides N."/>
            <person name="Mavromatis K."/>
            <person name="Pagani I."/>
            <person name="Ivanova N."/>
            <person name="Teshima H."/>
            <person name="Brettin T."/>
            <person name="Detter J.C."/>
            <person name="Han C."/>
            <person name="Tapia R."/>
            <person name="Land M."/>
            <person name="Hauser L."/>
            <person name="Markowitz V."/>
            <person name="Cheng J.-F."/>
            <person name="Hugenholtz P."/>
            <person name="Woyke T."/>
            <person name="Wu D."/>
            <person name="Spring S."/>
            <person name="Pukall R."/>
            <person name="Steenblock K."/>
            <person name="Schneider S."/>
            <person name="Klenk H.-P."/>
            <person name="Eisen J.A."/>
        </authorList>
    </citation>
    <scope>NUCLEOTIDE SEQUENCE [LARGE SCALE GENOMIC DNA]</scope>
    <source>
        <strain evidence="3">DSM 15567 / CIP 107919 / 50-1 BON</strain>
    </source>
</reference>
<dbReference type="HOGENOM" id="CLU_215371_0_0_9"/>
<gene>
    <name evidence="1" type="ordered locus">Mahau_1604</name>
    <name evidence="2" type="ordered locus">Mahau_1616</name>
</gene>
<accession>F3ZZ33</accession>